<reference evidence="1 2" key="1">
    <citation type="submission" date="2013-07" db="EMBL/GenBank/DDBJ databases">
        <authorList>
            <person name="Weinstock G."/>
            <person name="Sodergren E."/>
            <person name="Wylie T."/>
            <person name="Fulton L."/>
            <person name="Fulton R."/>
            <person name="Fronick C."/>
            <person name="O'Laughlin M."/>
            <person name="Godfrey J."/>
            <person name="Miner T."/>
            <person name="Herter B."/>
            <person name="Appelbaum E."/>
            <person name="Cordes M."/>
            <person name="Lek S."/>
            <person name="Wollam A."/>
            <person name="Pepin K.H."/>
            <person name="Palsikar V.B."/>
            <person name="Mitreva M."/>
            <person name="Wilson R.K."/>
        </authorList>
    </citation>
    <scope>NUCLEOTIDE SEQUENCE [LARGE SCALE GENOMIC DNA]</scope>
    <source>
        <strain evidence="1 2">ATCC 14940</strain>
    </source>
</reference>
<organism evidence="1 2">
    <name type="scientific">[Clostridium] symbiosum ATCC 14940</name>
    <dbReference type="NCBI Taxonomy" id="411472"/>
    <lineage>
        <taxon>Bacteria</taxon>
        <taxon>Bacillati</taxon>
        <taxon>Bacillota</taxon>
        <taxon>Clostridia</taxon>
        <taxon>Lachnospirales</taxon>
        <taxon>Lachnospiraceae</taxon>
        <taxon>Otoolea</taxon>
    </lineage>
</organism>
<accession>A0ABC9TSI3</accession>
<protein>
    <submittedName>
        <fullName evidence="1">Uncharacterized protein</fullName>
    </submittedName>
</protein>
<name>A0ABC9TSI3_CLOSY</name>
<evidence type="ECO:0000313" key="2">
    <source>
        <dbReference type="Proteomes" id="UP000016491"/>
    </source>
</evidence>
<sequence>MLLTYLYNVSNRGSFSYKPEAVTLSMQIPSLPLQISSNR</sequence>
<evidence type="ECO:0000313" key="1">
    <source>
        <dbReference type="EMBL" id="ERI74266.1"/>
    </source>
</evidence>
<dbReference type="Proteomes" id="UP000016491">
    <property type="component" value="Unassembled WGS sequence"/>
</dbReference>
<comment type="caution">
    <text evidence="1">The sequence shown here is derived from an EMBL/GenBank/DDBJ whole genome shotgun (WGS) entry which is preliminary data.</text>
</comment>
<dbReference type="EMBL" id="AWSU01000339">
    <property type="protein sequence ID" value="ERI74266.1"/>
    <property type="molecule type" value="Genomic_DNA"/>
</dbReference>
<proteinExistence type="predicted"/>
<dbReference type="AlphaFoldDB" id="A0ABC9TSI3"/>
<gene>
    <name evidence="1" type="ORF">CLOSYM_04184</name>
</gene>